<dbReference type="EMBL" id="NIVC01000551">
    <property type="protein sequence ID" value="PAA81085.1"/>
    <property type="molecule type" value="Genomic_DNA"/>
</dbReference>
<name>A0A267G4X4_9PLAT</name>
<evidence type="ECO:0000313" key="1">
    <source>
        <dbReference type="EMBL" id="PAA81085.1"/>
    </source>
</evidence>
<keyword evidence="2" id="KW-1185">Reference proteome</keyword>
<dbReference type="Proteomes" id="UP000215902">
    <property type="component" value="Unassembled WGS sequence"/>
</dbReference>
<proteinExistence type="predicted"/>
<reference evidence="1 2" key="1">
    <citation type="submission" date="2017-06" db="EMBL/GenBank/DDBJ databases">
        <title>A platform for efficient transgenesis in Macrostomum lignano, a flatworm model organism for stem cell research.</title>
        <authorList>
            <person name="Berezikov E."/>
        </authorList>
    </citation>
    <scope>NUCLEOTIDE SEQUENCE [LARGE SCALE GENOMIC DNA]</scope>
    <source>
        <strain evidence="1">DV1</strain>
        <tissue evidence="1">Whole organism</tissue>
    </source>
</reference>
<comment type="caution">
    <text evidence="1">The sequence shown here is derived from an EMBL/GenBank/DDBJ whole genome shotgun (WGS) entry which is preliminary data.</text>
</comment>
<protein>
    <submittedName>
        <fullName evidence="1">Uncharacterized protein</fullName>
    </submittedName>
</protein>
<accession>A0A267G4X4</accession>
<evidence type="ECO:0000313" key="2">
    <source>
        <dbReference type="Proteomes" id="UP000215902"/>
    </source>
</evidence>
<sequence>MFEDPAAADTPAGAGFIQMICFPAATTAGASSAMNEIASTVPEDGTVETAILIAVASTTFMSTRAEN</sequence>
<organism evidence="1 2">
    <name type="scientific">Macrostomum lignano</name>
    <dbReference type="NCBI Taxonomy" id="282301"/>
    <lineage>
        <taxon>Eukaryota</taxon>
        <taxon>Metazoa</taxon>
        <taxon>Spiralia</taxon>
        <taxon>Lophotrochozoa</taxon>
        <taxon>Platyhelminthes</taxon>
        <taxon>Rhabditophora</taxon>
        <taxon>Macrostomorpha</taxon>
        <taxon>Macrostomida</taxon>
        <taxon>Macrostomidae</taxon>
        <taxon>Macrostomum</taxon>
    </lineage>
</organism>
<dbReference type="AlphaFoldDB" id="A0A267G4X4"/>
<gene>
    <name evidence="1" type="ORF">BOX15_Mlig002326g1</name>
</gene>